<dbReference type="KEGG" id="shun:DWB77_00864"/>
<dbReference type="AlphaFoldDB" id="A0A387H4X2"/>
<reference evidence="2 3" key="1">
    <citation type="submission" date="2018-10" db="EMBL/GenBank/DDBJ databases">
        <title>Relationship between Morphology and Antimicrobial Activity in Streptomyces.</title>
        <authorList>
            <person name="Kang H.J."/>
            <person name="Kim S.B."/>
        </authorList>
    </citation>
    <scope>NUCLEOTIDE SEQUENCE [LARGE SCALE GENOMIC DNA]</scope>
    <source>
        <strain evidence="2 3">BH38</strain>
    </source>
</reference>
<keyword evidence="1" id="KW-0812">Transmembrane</keyword>
<name>A0A387H4X2_9ACTN</name>
<proteinExistence type="predicted"/>
<dbReference type="Proteomes" id="UP000271554">
    <property type="component" value="Chromosome"/>
</dbReference>
<accession>A0A387H4X2</accession>
<evidence type="ECO:0000256" key="1">
    <source>
        <dbReference type="SAM" id="Phobius"/>
    </source>
</evidence>
<feature type="transmembrane region" description="Helical" evidence="1">
    <location>
        <begin position="15"/>
        <end position="35"/>
    </location>
</feature>
<keyword evidence="1" id="KW-1133">Transmembrane helix</keyword>
<evidence type="ECO:0000313" key="3">
    <source>
        <dbReference type="Proteomes" id="UP000271554"/>
    </source>
</evidence>
<gene>
    <name evidence="2" type="ORF">DWB77_00864</name>
</gene>
<dbReference type="OrthoDB" id="5198533at2"/>
<organism evidence="2 3">
    <name type="scientific">Streptomyces hundungensis</name>
    <dbReference type="NCBI Taxonomy" id="1077946"/>
    <lineage>
        <taxon>Bacteria</taxon>
        <taxon>Bacillati</taxon>
        <taxon>Actinomycetota</taxon>
        <taxon>Actinomycetes</taxon>
        <taxon>Kitasatosporales</taxon>
        <taxon>Streptomycetaceae</taxon>
        <taxon>Streptomyces</taxon>
    </lineage>
</organism>
<protein>
    <submittedName>
        <fullName evidence="2">Uncharacterized protein</fullName>
    </submittedName>
</protein>
<sequence length="201" mass="21342">MRLYAQTPARRSRQLFADLVALLLIAIAVKFALVVRDAILTLAEPGRKAQSAGDSLASGLHDAGNAASKVPFVGDSLKKPLQSAADAGTGLSEAGRSLQDTVGHVATLTAVVLILLPTVFILVVWLIPRMRWIRRTATTRRLLDSPGGADLLALRALTGPQRQLAAIPTPPGGLADAWRRGDPDVIAELSTLTLRRAGLRH</sequence>
<keyword evidence="1" id="KW-0472">Membrane</keyword>
<dbReference type="EMBL" id="CP032698">
    <property type="protein sequence ID" value="AYG78756.1"/>
    <property type="molecule type" value="Genomic_DNA"/>
</dbReference>
<keyword evidence="3" id="KW-1185">Reference proteome</keyword>
<feature type="transmembrane region" description="Helical" evidence="1">
    <location>
        <begin position="105"/>
        <end position="127"/>
    </location>
</feature>
<dbReference type="RefSeq" id="WP_120719961.1">
    <property type="nucleotide sequence ID" value="NZ_CP032698.1"/>
</dbReference>
<evidence type="ECO:0000313" key="2">
    <source>
        <dbReference type="EMBL" id="AYG78756.1"/>
    </source>
</evidence>